<dbReference type="InterPro" id="IPR008920">
    <property type="entry name" value="TF_FadR/GntR_C"/>
</dbReference>
<evidence type="ECO:0000313" key="6">
    <source>
        <dbReference type="EMBL" id="GAA0895708.1"/>
    </source>
</evidence>
<sequence>MTANSSAWRASVDGIRPTPALGSHVLQQLRRLIIRGELQPGTHLVEAQLSETFDVSRGPVRDALRQLEIEGLVESRRRGVFVIGLTVQDIEELYSLRRLLEAEAVRSCTARPGSSYAPAREALGRMQVAAESGDSHAFAEADLAFHSSFYDSCGHRRLASVWQQYRPTFADMLSVTNAEDRDLRPTYQDHVDLLAVIERGDEAAAVATLHEHIDGSRRRMLTAYRRFTEAGGPPPATEDRRGSRQS</sequence>
<evidence type="ECO:0000256" key="1">
    <source>
        <dbReference type="ARBA" id="ARBA00023015"/>
    </source>
</evidence>
<dbReference type="PANTHER" id="PTHR43537">
    <property type="entry name" value="TRANSCRIPTIONAL REGULATOR, GNTR FAMILY"/>
    <property type="match status" value="1"/>
</dbReference>
<dbReference type="Proteomes" id="UP001499967">
    <property type="component" value="Unassembled WGS sequence"/>
</dbReference>
<gene>
    <name evidence="6" type="ORF">GCM10009559_52390</name>
</gene>
<name>A0ABP3YJM8_9PSEU</name>
<dbReference type="Pfam" id="PF07729">
    <property type="entry name" value="FCD"/>
    <property type="match status" value="1"/>
</dbReference>
<keyword evidence="3" id="KW-0804">Transcription</keyword>
<dbReference type="PANTHER" id="PTHR43537:SF45">
    <property type="entry name" value="GNTR FAMILY REGULATORY PROTEIN"/>
    <property type="match status" value="1"/>
</dbReference>
<evidence type="ECO:0000256" key="2">
    <source>
        <dbReference type="ARBA" id="ARBA00023125"/>
    </source>
</evidence>
<dbReference type="SUPFAM" id="SSF48008">
    <property type="entry name" value="GntR ligand-binding domain-like"/>
    <property type="match status" value="1"/>
</dbReference>
<accession>A0ABP3YJM8</accession>
<feature type="domain" description="HTH gntR-type" evidence="5">
    <location>
        <begin position="19"/>
        <end position="85"/>
    </location>
</feature>
<organism evidence="6 7">
    <name type="scientific">Pseudonocardia zijingensis</name>
    <dbReference type="NCBI Taxonomy" id="153376"/>
    <lineage>
        <taxon>Bacteria</taxon>
        <taxon>Bacillati</taxon>
        <taxon>Actinomycetota</taxon>
        <taxon>Actinomycetes</taxon>
        <taxon>Pseudonocardiales</taxon>
        <taxon>Pseudonocardiaceae</taxon>
        <taxon>Pseudonocardia</taxon>
    </lineage>
</organism>
<dbReference type="Gene3D" id="1.10.10.10">
    <property type="entry name" value="Winged helix-like DNA-binding domain superfamily/Winged helix DNA-binding domain"/>
    <property type="match status" value="1"/>
</dbReference>
<comment type="caution">
    <text evidence="6">The sequence shown here is derived from an EMBL/GenBank/DDBJ whole genome shotgun (WGS) entry which is preliminary data.</text>
</comment>
<feature type="compositionally biased region" description="Basic and acidic residues" evidence="4">
    <location>
        <begin position="237"/>
        <end position="246"/>
    </location>
</feature>
<dbReference type="InterPro" id="IPR011711">
    <property type="entry name" value="GntR_C"/>
</dbReference>
<reference evidence="7" key="1">
    <citation type="journal article" date="2019" name="Int. J. Syst. Evol. Microbiol.">
        <title>The Global Catalogue of Microorganisms (GCM) 10K type strain sequencing project: providing services to taxonomists for standard genome sequencing and annotation.</title>
        <authorList>
            <consortium name="The Broad Institute Genomics Platform"/>
            <consortium name="The Broad Institute Genome Sequencing Center for Infectious Disease"/>
            <person name="Wu L."/>
            <person name="Ma J."/>
        </authorList>
    </citation>
    <scope>NUCLEOTIDE SEQUENCE [LARGE SCALE GENOMIC DNA]</scope>
    <source>
        <strain evidence="7">JCM 11117</strain>
    </source>
</reference>
<dbReference type="SMART" id="SM00345">
    <property type="entry name" value="HTH_GNTR"/>
    <property type="match status" value="1"/>
</dbReference>
<dbReference type="InterPro" id="IPR036390">
    <property type="entry name" value="WH_DNA-bd_sf"/>
</dbReference>
<keyword evidence="1" id="KW-0805">Transcription regulation</keyword>
<evidence type="ECO:0000256" key="4">
    <source>
        <dbReference type="SAM" id="MobiDB-lite"/>
    </source>
</evidence>
<feature type="region of interest" description="Disordered" evidence="4">
    <location>
        <begin position="227"/>
        <end position="246"/>
    </location>
</feature>
<dbReference type="CDD" id="cd07377">
    <property type="entry name" value="WHTH_GntR"/>
    <property type="match status" value="1"/>
</dbReference>
<proteinExistence type="predicted"/>
<dbReference type="SMART" id="SM00895">
    <property type="entry name" value="FCD"/>
    <property type="match status" value="1"/>
</dbReference>
<dbReference type="Gene3D" id="1.20.120.530">
    <property type="entry name" value="GntR ligand-binding domain-like"/>
    <property type="match status" value="1"/>
</dbReference>
<keyword evidence="7" id="KW-1185">Reference proteome</keyword>
<keyword evidence="2" id="KW-0238">DNA-binding</keyword>
<dbReference type="InterPro" id="IPR000524">
    <property type="entry name" value="Tscrpt_reg_HTH_GntR"/>
</dbReference>
<protein>
    <submittedName>
        <fullName evidence="6">GntR family transcriptional regulator</fullName>
    </submittedName>
</protein>
<evidence type="ECO:0000259" key="5">
    <source>
        <dbReference type="PROSITE" id="PS50949"/>
    </source>
</evidence>
<dbReference type="InterPro" id="IPR036388">
    <property type="entry name" value="WH-like_DNA-bd_sf"/>
</dbReference>
<dbReference type="Pfam" id="PF00392">
    <property type="entry name" value="GntR"/>
    <property type="match status" value="1"/>
</dbReference>
<evidence type="ECO:0000313" key="7">
    <source>
        <dbReference type="Proteomes" id="UP001499967"/>
    </source>
</evidence>
<evidence type="ECO:0000256" key="3">
    <source>
        <dbReference type="ARBA" id="ARBA00023163"/>
    </source>
</evidence>
<dbReference type="SUPFAM" id="SSF46785">
    <property type="entry name" value="Winged helix' DNA-binding domain"/>
    <property type="match status" value="1"/>
</dbReference>
<dbReference type="EMBL" id="BAAAHP010000163">
    <property type="protein sequence ID" value="GAA0895708.1"/>
    <property type="molecule type" value="Genomic_DNA"/>
</dbReference>
<dbReference type="PROSITE" id="PS50949">
    <property type="entry name" value="HTH_GNTR"/>
    <property type="match status" value="1"/>
</dbReference>